<feature type="transmembrane region" description="Helical" evidence="1">
    <location>
        <begin position="87"/>
        <end position="105"/>
    </location>
</feature>
<evidence type="ECO:0000313" key="5">
    <source>
        <dbReference type="Proteomes" id="UP000284657"/>
    </source>
</evidence>
<protein>
    <submittedName>
        <fullName evidence="2">Uncharacterized protein</fullName>
    </submittedName>
</protein>
<feature type="transmembrane region" description="Helical" evidence="1">
    <location>
        <begin position="117"/>
        <end position="137"/>
    </location>
</feature>
<comment type="caution">
    <text evidence="2">The sequence shown here is derived from an EMBL/GenBank/DDBJ whole genome shotgun (WGS) entry which is preliminary data.</text>
</comment>
<keyword evidence="1" id="KW-0812">Transmembrane</keyword>
<keyword evidence="1" id="KW-1133">Transmembrane helix</keyword>
<organism evidence="2 4">
    <name type="scientific">Phytophthora kernoviae</name>
    <dbReference type="NCBI Taxonomy" id="325452"/>
    <lineage>
        <taxon>Eukaryota</taxon>
        <taxon>Sar</taxon>
        <taxon>Stramenopiles</taxon>
        <taxon>Oomycota</taxon>
        <taxon>Peronosporomycetes</taxon>
        <taxon>Peronosporales</taxon>
        <taxon>Peronosporaceae</taxon>
        <taxon>Phytophthora</taxon>
    </lineage>
</organism>
<dbReference type="Proteomes" id="UP000284657">
    <property type="component" value="Unassembled WGS sequence"/>
</dbReference>
<evidence type="ECO:0000256" key="1">
    <source>
        <dbReference type="SAM" id="Phobius"/>
    </source>
</evidence>
<evidence type="ECO:0000313" key="2">
    <source>
        <dbReference type="EMBL" id="RLN62218.1"/>
    </source>
</evidence>
<dbReference type="EMBL" id="MBDO02000129">
    <property type="protein sequence ID" value="RLN62218.1"/>
    <property type="molecule type" value="Genomic_DNA"/>
</dbReference>
<dbReference type="Proteomes" id="UP000277300">
    <property type="component" value="Unassembled WGS sequence"/>
</dbReference>
<dbReference type="AlphaFoldDB" id="A0A3F2RQH3"/>
<evidence type="ECO:0000313" key="3">
    <source>
        <dbReference type="EMBL" id="RLN64041.1"/>
    </source>
</evidence>
<keyword evidence="1" id="KW-0472">Membrane</keyword>
<evidence type="ECO:0000313" key="4">
    <source>
        <dbReference type="Proteomes" id="UP000277300"/>
    </source>
</evidence>
<dbReference type="EMBL" id="MBAD02000684">
    <property type="protein sequence ID" value="RLN64041.1"/>
    <property type="molecule type" value="Genomic_DNA"/>
</dbReference>
<proteinExistence type="predicted"/>
<reference evidence="4 5" key="1">
    <citation type="submission" date="2018-07" db="EMBL/GenBank/DDBJ databases">
        <title>Genome sequencing of oomycete isolates from Chile give support for New Zealand origin for Phytophthora kernoviae and make available the first Nothophytophthora sp. genome.</title>
        <authorList>
            <person name="Studholme D.J."/>
            <person name="Sanfuentes E."/>
            <person name="Panda P."/>
            <person name="Hill R."/>
            <person name="Sambles C."/>
            <person name="Grant M."/>
            <person name="Williams N.M."/>
            <person name="Mcdougal R.L."/>
        </authorList>
    </citation>
    <scope>NUCLEOTIDE SEQUENCE [LARGE SCALE GENOMIC DNA]</scope>
    <source>
        <strain evidence="2">Chile6</strain>
        <strain evidence="3">Chile7</strain>
    </source>
</reference>
<gene>
    <name evidence="3" type="ORF">BBJ29_005802</name>
    <name evidence="2" type="ORF">BBP00_00004900</name>
</gene>
<sequence length="181" mass="21028">MTQQCTGVMQRCISLLMRRLRAQWREGKIRRVRLTTRRVNCYETYHKNCCFTRVPLLRQVFLKDICEISVDNYGRADENWLKQLRDFLVLYCFPIVGASLIIAGATDSHGDTDPVGFYAGGAILLIVWFIYLIIHLCRKPIPDITFITRCPQFSSFAIRLADKDDRIYLLEAVTTLQSKNQ</sequence>
<name>A0A3F2RQH3_9STRA</name>
<dbReference type="OrthoDB" id="107512at2759"/>
<accession>A0A3F2RQH3</accession>